<comment type="similarity">
    <text evidence="2">Belongs to the DsrC/TusE family.</text>
</comment>
<dbReference type="InterPro" id="IPR042072">
    <property type="entry name" value="DsrC-like_C"/>
</dbReference>
<dbReference type="GO" id="GO:0005737">
    <property type="term" value="C:cytoplasm"/>
    <property type="evidence" value="ECO:0007669"/>
    <property type="project" value="UniProtKB-SubCell"/>
</dbReference>
<dbReference type="InterPro" id="IPR025526">
    <property type="entry name" value="DsrC-like_dom_sf"/>
</dbReference>
<dbReference type="SUPFAM" id="SSF69721">
    <property type="entry name" value="DsrC, the gamma subunit of dissimilatory sulfite reductase"/>
    <property type="match status" value="1"/>
</dbReference>
<protein>
    <recommendedName>
        <fullName evidence="5">Sulfurtransferase TusE</fullName>
    </recommendedName>
</protein>
<dbReference type="Gene3D" id="1.10.10.370">
    <property type="entry name" value="DsrC-like protein, C-terminal domain"/>
    <property type="match status" value="1"/>
</dbReference>
<dbReference type="Gene3D" id="3.30.1420.10">
    <property type="match status" value="1"/>
</dbReference>
<gene>
    <name evidence="4" type="ORF">S01H4_41010</name>
</gene>
<sequence>HYLSEYTMQAEVDGKIIQLSEAGWVENLDEWSEGLAEKIAVTENVGDLTEEHWDIITEARDYFHDNGSVCEPRAFTKLMKNKYGKDRSSQKYIYSLFPTGLVKCANKIAGLPRPKGCS</sequence>
<comment type="caution">
    <text evidence="4">The sequence shown here is derived from an EMBL/GenBank/DDBJ whole genome shotgun (WGS) entry which is preliminary data.</text>
</comment>
<reference evidence="4" key="1">
    <citation type="journal article" date="2014" name="Front. Microbiol.">
        <title>High frequency of phylogenetically diverse reductive dehalogenase-homologous genes in deep subseafloor sedimentary metagenomes.</title>
        <authorList>
            <person name="Kawai M."/>
            <person name="Futagami T."/>
            <person name="Toyoda A."/>
            <person name="Takaki Y."/>
            <person name="Nishi S."/>
            <person name="Hori S."/>
            <person name="Arai W."/>
            <person name="Tsubouchi T."/>
            <person name="Morono Y."/>
            <person name="Uchiyama I."/>
            <person name="Ito T."/>
            <person name="Fujiyama A."/>
            <person name="Inagaki F."/>
            <person name="Takami H."/>
        </authorList>
    </citation>
    <scope>NUCLEOTIDE SEQUENCE</scope>
    <source>
        <strain evidence="4">Expedition CK06-06</strain>
    </source>
</reference>
<dbReference type="NCBIfam" id="TIGR03342">
    <property type="entry name" value="dsrC_tusE_dsvC"/>
    <property type="match status" value="1"/>
</dbReference>
<dbReference type="InterPro" id="IPR007453">
    <property type="entry name" value="DsrC/TusE"/>
</dbReference>
<dbReference type="GO" id="GO:0002143">
    <property type="term" value="P:tRNA wobble position uridine thiolation"/>
    <property type="evidence" value="ECO:0007669"/>
    <property type="project" value="TreeGrafter"/>
</dbReference>
<feature type="non-terminal residue" evidence="4">
    <location>
        <position position="1"/>
    </location>
</feature>
<keyword evidence="3" id="KW-0963">Cytoplasm</keyword>
<evidence type="ECO:0000256" key="2">
    <source>
        <dbReference type="ARBA" id="ARBA00005718"/>
    </source>
</evidence>
<evidence type="ECO:0000256" key="1">
    <source>
        <dbReference type="ARBA" id="ARBA00004496"/>
    </source>
</evidence>
<proteinExistence type="inferred from homology"/>
<evidence type="ECO:0008006" key="5">
    <source>
        <dbReference type="Google" id="ProtNLM"/>
    </source>
</evidence>
<accession>X1BJ22</accession>
<dbReference type="InterPro" id="IPR043163">
    <property type="entry name" value="DsrC-like_N"/>
</dbReference>
<comment type="subcellular location">
    <subcellularLocation>
        <location evidence="1">Cytoplasm</location>
    </subcellularLocation>
</comment>
<dbReference type="PANTHER" id="PTHR37010:SF1">
    <property type="entry name" value="SULFURTRANSFERASE TUSE"/>
    <property type="match status" value="1"/>
</dbReference>
<organism evidence="4">
    <name type="scientific">marine sediment metagenome</name>
    <dbReference type="NCBI Taxonomy" id="412755"/>
    <lineage>
        <taxon>unclassified sequences</taxon>
        <taxon>metagenomes</taxon>
        <taxon>ecological metagenomes</taxon>
    </lineage>
</organism>
<dbReference type="GO" id="GO:0097163">
    <property type="term" value="F:sulfur carrier activity"/>
    <property type="evidence" value="ECO:0007669"/>
    <property type="project" value="TreeGrafter"/>
</dbReference>
<dbReference type="EMBL" id="BART01022400">
    <property type="protein sequence ID" value="GAG95899.1"/>
    <property type="molecule type" value="Genomic_DNA"/>
</dbReference>
<evidence type="ECO:0000256" key="3">
    <source>
        <dbReference type="ARBA" id="ARBA00022490"/>
    </source>
</evidence>
<dbReference type="AlphaFoldDB" id="X1BJ22"/>
<evidence type="ECO:0000313" key="4">
    <source>
        <dbReference type="EMBL" id="GAG95899.1"/>
    </source>
</evidence>
<dbReference type="Pfam" id="PF04358">
    <property type="entry name" value="DsrC"/>
    <property type="match status" value="1"/>
</dbReference>
<name>X1BJ22_9ZZZZ</name>
<dbReference type="PANTHER" id="PTHR37010">
    <property type="entry name" value="SULFURTRANSFERASE TUSE"/>
    <property type="match status" value="1"/>
</dbReference>
<dbReference type="PIRSF" id="PIRSF006223">
    <property type="entry name" value="DsrC_TusE"/>
    <property type="match status" value="1"/>
</dbReference>